<dbReference type="EMBL" id="AMEM01000016">
    <property type="protein sequence ID" value="EKX90928.1"/>
    <property type="molecule type" value="Genomic_DNA"/>
</dbReference>
<evidence type="ECO:0000313" key="1">
    <source>
        <dbReference type="EMBL" id="EKX90928.1"/>
    </source>
</evidence>
<comment type="caution">
    <text evidence="1">The sequence shown here is derived from an EMBL/GenBank/DDBJ whole genome shotgun (WGS) entry which is preliminary data.</text>
</comment>
<reference evidence="1 2" key="1">
    <citation type="submission" date="2012-05" db="EMBL/GenBank/DDBJ databases">
        <authorList>
            <person name="Weinstock G."/>
            <person name="Sodergren E."/>
            <person name="Lobos E.A."/>
            <person name="Fulton L."/>
            <person name="Fulton R."/>
            <person name="Courtney L."/>
            <person name="Fronick C."/>
            <person name="O'Laughlin M."/>
            <person name="Godfrey J."/>
            <person name="Wilson R.M."/>
            <person name="Miner T."/>
            <person name="Farmer C."/>
            <person name="Delehaunty K."/>
            <person name="Cordes M."/>
            <person name="Minx P."/>
            <person name="Tomlinson C."/>
            <person name="Chen J."/>
            <person name="Wollam A."/>
            <person name="Pepin K.H."/>
            <person name="Bhonagiri V."/>
            <person name="Zhang X."/>
            <person name="Suruliraj S."/>
            <person name="Warren W."/>
            <person name="Mitreva M."/>
            <person name="Mardis E.R."/>
            <person name="Wilson R.K."/>
        </authorList>
    </citation>
    <scope>NUCLEOTIDE SEQUENCE [LARGE SCALE GENOMIC DNA]</scope>
    <source>
        <strain evidence="1 2">F0235</strain>
    </source>
</reference>
<gene>
    <name evidence="1" type="ORF">HMPREF9997_00993</name>
</gene>
<dbReference type="Proteomes" id="UP000010445">
    <property type="component" value="Unassembled WGS sequence"/>
</dbReference>
<name>L1MI37_9CORY</name>
<sequence length="98" mass="10600">MIGENPIIVVDLKEKSMDIRIGFVDSGRELAITGVERVSGVSVSQQSEAVALIDGAMENDAAVVEFTDNKGRRYLVRSKQIAFVEVDNDTPRTVGFAG</sequence>
<dbReference type="AlphaFoldDB" id="L1MI37"/>
<protein>
    <recommendedName>
        <fullName evidence="3">ATP-binding protein</fullName>
    </recommendedName>
</protein>
<dbReference type="InterPro" id="IPR021456">
    <property type="entry name" value="DUF3107"/>
</dbReference>
<dbReference type="PATRIC" id="fig|1035195.3.peg.887"/>
<accession>L1MI37</accession>
<dbReference type="Pfam" id="PF11305">
    <property type="entry name" value="DUF3107"/>
    <property type="match status" value="1"/>
</dbReference>
<organism evidence="1 2">
    <name type="scientific">Corynebacterium durum F0235</name>
    <dbReference type="NCBI Taxonomy" id="1035195"/>
    <lineage>
        <taxon>Bacteria</taxon>
        <taxon>Bacillati</taxon>
        <taxon>Actinomycetota</taxon>
        <taxon>Actinomycetes</taxon>
        <taxon>Mycobacteriales</taxon>
        <taxon>Corynebacteriaceae</taxon>
        <taxon>Corynebacterium</taxon>
    </lineage>
</organism>
<keyword evidence="2" id="KW-1185">Reference proteome</keyword>
<evidence type="ECO:0008006" key="3">
    <source>
        <dbReference type="Google" id="ProtNLM"/>
    </source>
</evidence>
<evidence type="ECO:0000313" key="2">
    <source>
        <dbReference type="Proteomes" id="UP000010445"/>
    </source>
</evidence>
<dbReference type="HOGENOM" id="CLU_168842_0_0_11"/>
<dbReference type="STRING" id="1035195.HMPREF9997_00993"/>
<proteinExistence type="predicted"/>